<dbReference type="InterPro" id="IPR023395">
    <property type="entry name" value="MCP_dom_sf"/>
</dbReference>
<comment type="catalytic activity">
    <reaction evidence="19">
        <text>hexanedioate(in) + 2-oxoglutarate(out) = hexanedioate(out) + 2-oxoglutarate(in)</text>
        <dbReference type="Rhea" id="RHEA:71743"/>
        <dbReference type="ChEBI" id="CHEBI:16810"/>
        <dbReference type="ChEBI" id="CHEBI:17128"/>
    </reaction>
</comment>
<evidence type="ECO:0000256" key="15">
    <source>
        <dbReference type="ARBA" id="ARBA00048003"/>
    </source>
</evidence>
<dbReference type="SUPFAM" id="SSF103506">
    <property type="entry name" value="Mitochondrial carrier"/>
    <property type="match status" value="1"/>
</dbReference>
<dbReference type="PROSITE" id="PS50920">
    <property type="entry name" value="SOLCAR"/>
    <property type="match status" value="3"/>
</dbReference>
<evidence type="ECO:0000256" key="14">
    <source>
        <dbReference type="ARBA" id="ARBA00047537"/>
    </source>
</evidence>
<evidence type="ECO:0000256" key="20">
    <source>
        <dbReference type="PROSITE-ProRule" id="PRU00282"/>
    </source>
</evidence>
<feature type="repeat" description="Solcar" evidence="20">
    <location>
        <begin position="115"/>
        <end position="200"/>
    </location>
</feature>
<comment type="function">
    <text evidence="13">Transports dicarboxylates across the inner membranes of mitochondria by a counter-exchange mechanism. Can transport 2-oxoadipate (2-oxohexanedioate), 2-oxoglutarate, adipate (hexanedioate), glutarate, and to a lesser extent, pimelate (heptanedioate), 2-oxopimelate (2-oxoheptanedioate), 2-aminoadipate (2-aminohexanedioate), oxaloacetate, and citrate. Plays a central role in catabolism of lysine, hydroxylysine, and tryptophan, by transporting common metabolite intermediates (such as 2-oxoadipate) into the mitochondria, where it is converted into acetyl-CoA and can enter the citric acid (TCA) cycle.</text>
</comment>
<keyword evidence="7" id="KW-1133">Transmembrane helix</keyword>
<evidence type="ECO:0000256" key="16">
    <source>
        <dbReference type="ARBA" id="ARBA00048303"/>
    </source>
</evidence>
<evidence type="ECO:0000256" key="8">
    <source>
        <dbReference type="ARBA" id="ARBA00023128"/>
    </source>
</evidence>
<evidence type="ECO:0000256" key="7">
    <source>
        <dbReference type="ARBA" id="ARBA00022989"/>
    </source>
</evidence>
<evidence type="ECO:0000256" key="18">
    <source>
        <dbReference type="ARBA" id="ARBA00048920"/>
    </source>
</evidence>
<comment type="catalytic activity">
    <reaction evidence="15">
        <text>citrate(in) + 2-oxoglutarate(out) = citrate(out) + 2-oxoglutarate(in)</text>
        <dbReference type="Rhea" id="RHEA:71763"/>
        <dbReference type="ChEBI" id="CHEBI:16810"/>
        <dbReference type="ChEBI" id="CHEBI:16947"/>
    </reaction>
</comment>
<proteinExistence type="inferred from homology"/>
<dbReference type="RefSeq" id="XP_023162558.2">
    <property type="nucleotide sequence ID" value="XM_023306790.2"/>
</dbReference>
<evidence type="ECO:0000256" key="10">
    <source>
        <dbReference type="ARBA" id="ARBA00036018"/>
    </source>
</evidence>
<dbReference type="InterPro" id="IPR018108">
    <property type="entry name" value="MCP_transmembrane"/>
</dbReference>
<comment type="subcellular location">
    <subcellularLocation>
        <location evidence="1">Mitochondrion inner membrane</location>
        <topology evidence="1">Multi-pass membrane protein</topology>
    </subcellularLocation>
</comment>
<keyword evidence="8" id="KW-0496">Mitochondrion</keyword>
<reference evidence="23" key="1">
    <citation type="submission" date="2025-08" db="UniProtKB">
        <authorList>
            <consortium name="RefSeq"/>
        </authorList>
    </citation>
    <scope>IDENTIFICATION</scope>
    <source>
        <strain evidence="23">15085-1641.00</strain>
        <tissue evidence="23">Whole body</tissue>
    </source>
</reference>
<dbReference type="Gene3D" id="1.50.40.10">
    <property type="entry name" value="Mitochondrial carrier domain"/>
    <property type="match status" value="1"/>
</dbReference>
<evidence type="ECO:0000256" key="11">
    <source>
        <dbReference type="ARBA" id="ARBA00039747"/>
    </source>
</evidence>
<accession>A0A6J1LBI0</accession>
<dbReference type="InterPro" id="IPR051752">
    <property type="entry name" value="Mito_2-oxodicarb_carrier"/>
</dbReference>
<comment type="catalytic activity">
    <reaction evidence="14">
        <text>heptanedioate(in) + 2-oxoglutarate(out) = heptanedioate(out) + 2-oxoglutarate(in)</text>
        <dbReference type="Rhea" id="RHEA:71759"/>
        <dbReference type="ChEBI" id="CHEBI:16810"/>
        <dbReference type="ChEBI" id="CHEBI:36165"/>
    </reaction>
</comment>
<keyword evidence="4 20" id="KW-0812">Transmembrane</keyword>
<comment type="catalytic activity">
    <reaction evidence="10">
        <text>2-oxoadipate(in) + 2-oxoglutarate(out) = 2-oxoadipate(out) + 2-oxoglutarate(in)</text>
        <dbReference type="Rhea" id="RHEA:71739"/>
        <dbReference type="ChEBI" id="CHEBI:16810"/>
        <dbReference type="ChEBI" id="CHEBI:57499"/>
    </reaction>
</comment>
<dbReference type="GO" id="GO:0005743">
    <property type="term" value="C:mitochondrial inner membrane"/>
    <property type="evidence" value="ECO:0007669"/>
    <property type="project" value="UniProtKB-SubCell"/>
</dbReference>
<keyword evidence="22" id="KW-1185">Reference proteome</keyword>
<evidence type="ECO:0000313" key="23">
    <source>
        <dbReference type="RefSeq" id="XP_023162558.2"/>
    </source>
</evidence>
<feature type="repeat" description="Solcar" evidence="20">
    <location>
        <begin position="209"/>
        <end position="298"/>
    </location>
</feature>
<evidence type="ECO:0000313" key="22">
    <source>
        <dbReference type="Proteomes" id="UP000504633"/>
    </source>
</evidence>
<dbReference type="KEGG" id="dhe:111593770"/>
<dbReference type="AlphaFoldDB" id="A0A6J1LBI0"/>
<keyword evidence="3 21" id="KW-0813">Transport</keyword>
<gene>
    <name evidence="23" type="primary">LOC111593770</name>
</gene>
<feature type="repeat" description="Solcar" evidence="20">
    <location>
        <begin position="17"/>
        <end position="107"/>
    </location>
</feature>
<evidence type="ECO:0000256" key="1">
    <source>
        <dbReference type="ARBA" id="ARBA00004448"/>
    </source>
</evidence>
<evidence type="ECO:0000256" key="21">
    <source>
        <dbReference type="RuleBase" id="RU000488"/>
    </source>
</evidence>
<dbReference type="Proteomes" id="UP000504633">
    <property type="component" value="Unplaced"/>
</dbReference>
<dbReference type="PANTHER" id="PTHR46356:SF1">
    <property type="entry name" value="MITOCHONDRIAL 2-OXODICARBOXYLATE CARRIER"/>
    <property type="match status" value="1"/>
</dbReference>
<dbReference type="OMA" id="RDATPTC"/>
<evidence type="ECO:0000256" key="6">
    <source>
        <dbReference type="ARBA" id="ARBA00022792"/>
    </source>
</evidence>
<keyword evidence="6" id="KW-0999">Mitochondrion inner membrane</keyword>
<comment type="catalytic activity">
    <reaction evidence="18">
        <text>glutarate(in) + 2-oxoglutarate(out) = glutarate(out) + 2-oxoglutarate(in)</text>
        <dbReference type="Rhea" id="RHEA:71751"/>
        <dbReference type="ChEBI" id="CHEBI:16810"/>
        <dbReference type="ChEBI" id="CHEBI:30921"/>
    </reaction>
</comment>
<name>A0A6J1LBI0_DROHY</name>
<evidence type="ECO:0000256" key="13">
    <source>
        <dbReference type="ARBA" id="ARBA00046087"/>
    </source>
</evidence>
<evidence type="ECO:0000256" key="3">
    <source>
        <dbReference type="ARBA" id="ARBA00022448"/>
    </source>
</evidence>
<dbReference type="PANTHER" id="PTHR46356">
    <property type="entry name" value="MITOCHONDRIAL 2-OXODICARBOXYLATE CARRIER"/>
    <property type="match status" value="1"/>
</dbReference>
<evidence type="ECO:0000256" key="2">
    <source>
        <dbReference type="ARBA" id="ARBA00006375"/>
    </source>
</evidence>
<evidence type="ECO:0000256" key="17">
    <source>
        <dbReference type="ARBA" id="ARBA00048581"/>
    </source>
</evidence>
<evidence type="ECO:0000256" key="4">
    <source>
        <dbReference type="ARBA" id="ARBA00022692"/>
    </source>
</evidence>
<dbReference type="GeneID" id="111593770"/>
<sequence length="305" mass="33995">MPKFSGNYGRHPEHLPENPIYQFIAGSSSSIMDTLLLQPLDVITTRLQLQSKTIVGPVHYTGMLDAFKKIFRQEGLTAFWRGLVPVLVIDTPKRSIKFLVFDQSKSYFMFGSSSPCPWTYALAGGMGGIVEALIQTPFEVIKITQQASRKKLPSLQVAKRIIRNEGYGFGGLYKGVSTLVARGFVFNVIYLGLYWTVRDATPETQHPFNDFLRHLAIASLSSLMGCVISLPLDTVKTRIQGPQPVPGKIKYRGTLNTVLIITREEGWTALYKGIVPVSIRMVPGGAILLLGYEFVNKILELKFNH</sequence>
<comment type="similarity">
    <text evidence="2 21">Belongs to the mitochondrial carrier (TC 2.A.29) family.</text>
</comment>
<keyword evidence="9 20" id="KW-0472">Membrane</keyword>
<evidence type="ECO:0000256" key="9">
    <source>
        <dbReference type="ARBA" id="ARBA00023136"/>
    </source>
</evidence>
<comment type="catalytic activity">
    <reaction evidence="17">
        <text>2-oxoheptanedioate(in) + 2-oxoglutarate(out) = 2-oxoheptanedioate(out) + 2-oxoglutarate(in)</text>
        <dbReference type="Rhea" id="RHEA:71755"/>
        <dbReference type="ChEBI" id="CHEBI:16810"/>
        <dbReference type="ChEBI" id="CHEBI:72701"/>
    </reaction>
</comment>
<dbReference type="OrthoDB" id="1924968at2759"/>
<protein>
    <recommendedName>
        <fullName evidence="11">Mitochondrial 2-oxodicarboxylate carrier</fullName>
    </recommendedName>
    <alternativeName>
        <fullName evidence="12">Solute carrier family 25 member 21</fullName>
    </alternativeName>
</protein>
<evidence type="ECO:0000256" key="5">
    <source>
        <dbReference type="ARBA" id="ARBA00022737"/>
    </source>
</evidence>
<keyword evidence="5" id="KW-0677">Repeat</keyword>
<evidence type="ECO:0000256" key="19">
    <source>
        <dbReference type="ARBA" id="ARBA00048998"/>
    </source>
</evidence>
<dbReference type="Pfam" id="PF00153">
    <property type="entry name" value="Mito_carr"/>
    <property type="match status" value="3"/>
</dbReference>
<evidence type="ECO:0000256" key="12">
    <source>
        <dbReference type="ARBA" id="ARBA00041874"/>
    </source>
</evidence>
<comment type="catalytic activity">
    <reaction evidence="16">
        <text>L-2-aminoadipate(in) + 2-oxoglutarate(out) = L-2-aminoadipate(out) + 2-oxoglutarate(in)</text>
        <dbReference type="Rhea" id="RHEA:71747"/>
        <dbReference type="ChEBI" id="CHEBI:16810"/>
        <dbReference type="ChEBI" id="CHEBI:58672"/>
    </reaction>
</comment>
<organism evidence="22 23">
    <name type="scientific">Drosophila hydei</name>
    <name type="common">Fruit fly</name>
    <dbReference type="NCBI Taxonomy" id="7224"/>
    <lineage>
        <taxon>Eukaryota</taxon>
        <taxon>Metazoa</taxon>
        <taxon>Ecdysozoa</taxon>
        <taxon>Arthropoda</taxon>
        <taxon>Hexapoda</taxon>
        <taxon>Insecta</taxon>
        <taxon>Pterygota</taxon>
        <taxon>Neoptera</taxon>
        <taxon>Endopterygota</taxon>
        <taxon>Diptera</taxon>
        <taxon>Brachycera</taxon>
        <taxon>Muscomorpha</taxon>
        <taxon>Ephydroidea</taxon>
        <taxon>Drosophilidae</taxon>
        <taxon>Drosophila</taxon>
    </lineage>
</organism>